<dbReference type="AlphaFoldDB" id="A0ABC9TRP8"/>
<comment type="caution">
    <text evidence="1">The sequence shown here is derived from an EMBL/GenBank/DDBJ whole genome shotgun (WGS) entry which is preliminary data.</text>
</comment>
<accession>A0ABC9TRP8</accession>
<organism evidence="1 2">
    <name type="scientific">[Clostridium] symbiosum ATCC 14940</name>
    <dbReference type="NCBI Taxonomy" id="411472"/>
    <lineage>
        <taxon>Bacteria</taxon>
        <taxon>Bacillati</taxon>
        <taxon>Bacillota</taxon>
        <taxon>Clostridia</taxon>
        <taxon>Lachnospirales</taxon>
        <taxon>Lachnospiraceae</taxon>
        <taxon>Otoolea</taxon>
    </lineage>
</organism>
<proteinExistence type="predicted"/>
<name>A0ABC9TRP8_CLOSY</name>
<evidence type="ECO:0000313" key="1">
    <source>
        <dbReference type="EMBL" id="ERI74000.1"/>
    </source>
</evidence>
<dbReference type="Proteomes" id="UP000016491">
    <property type="component" value="Unassembled WGS sequence"/>
</dbReference>
<gene>
    <name evidence="1" type="ORF">CLOSYM_04441</name>
</gene>
<reference evidence="1 2" key="1">
    <citation type="submission" date="2013-07" db="EMBL/GenBank/DDBJ databases">
        <authorList>
            <person name="Weinstock G."/>
            <person name="Sodergren E."/>
            <person name="Wylie T."/>
            <person name="Fulton L."/>
            <person name="Fulton R."/>
            <person name="Fronick C."/>
            <person name="O'Laughlin M."/>
            <person name="Godfrey J."/>
            <person name="Miner T."/>
            <person name="Herter B."/>
            <person name="Appelbaum E."/>
            <person name="Cordes M."/>
            <person name="Lek S."/>
            <person name="Wollam A."/>
            <person name="Pepin K.H."/>
            <person name="Palsikar V.B."/>
            <person name="Mitreva M."/>
            <person name="Wilson R.K."/>
        </authorList>
    </citation>
    <scope>NUCLEOTIDE SEQUENCE [LARGE SCALE GENOMIC DNA]</scope>
    <source>
        <strain evidence="1 2">ATCC 14940</strain>
    </source>
</reference>
<evidence type="ECO:0000313" key="2">
    <source>
        <dbReference type="Proteomes" id="UP000016491"/>
    </source>
</evidence>
<sequence>MRILHENPEFHGAKRRFFRFCASRSVLFFTALPLFGKGVKSNITVTV</sequence>
<dbReference type="EMBL" id="AWSU01000352">
    <property type="protein sequence ID" value="ERI74000.1"/>
    <property type="molecule type" value="Genomic_DNA"/>
</dbReference>
<protein>
    <submittedName>
        <fullName evidence="1">Uncharacterized protein</fullName>
    </submittedName>
</protein>